<dbReference type="PROSITE" id="PS00715">
    <property type="entry name" value="SIGMA70_1"/>
    <property type="match status" value="1"/>
</dbReference>
<evidence type="ECO:0000256" key="5">
    <source>
        <dbReference type="ARBA" id="ARBA00023163"/>
    </source>
</evidence>
<dbReference type="PANTHER" id="PTHR30385:SF7">
    <property type="entry name" value="RNA POLYMERASE SIGMA FACTOR FLIA"/>
    <property type="match status" value="1"/>
</dbReference>
<dbReference type="AlphaFoldDB" id="Q5ZUL1"/>
<dbReference type="NCBIfam" id="TIGR02479">
    <property type="entry name" value="FliA_WhiG"/>
    <property type="match status" value="1"/>
</dbReference>
<comment type="similarity">
    <text evidence="6">Belongs to the sigma-70 factor family. FliA subfamily.</text>
</comment>
<keyword evidence="8" id="KW-0966">Cell projection</keyword>
<dbReference type="InterPro" id="IPR007627">
    <property type="entry name" value="RNA_pol_sigma70_r2"/>
</dbReference>
<dbReference type="SUPFAM" id="SSF88946">
    <property type="entry name" value="Sigma2 domain of RNA polymerase sigma factors"/>
    <property type="match status" value="1"/>
</dbReference>
<dbReference type="HAMAP" id="MF_00962">
    <property type="entry name" value="Sigma70_FliA"/>
    <property type="match status" value="1"/>
</dbReference>
<dbReference type="FunFam" id="1.10.1740.10:FF:000002">
    <property type="entry name" value="RNA polymerase sigma factor FliA"/>
    <property type="match status" value="1"/>
</dbReference>
<dbReference type="InterPro" id="IPR028617">
    <property type="entry name" value="Sigma70_FliA"/>
</dbReference>
<dbReference type="GO" id="GO:0005737">
    <property type="term" value="C:cytoplasm"/>
    <property type="evidence" value="ECO:0007669"/>
    <property type="project" value="UniProtKB-SubCell"/>
</dbReference>
<dbReference type="Proteomes" id="UP000000609">
    <property type="component" value="Chromosome"/>
</dbReference>
<evidence type="ECO:0000256" key="3">
    <source>
        <dbReference type="ARBA" id="ARBA00023082"/>
    </source>
</evidence>
<dbReference type="HOGENOM" id="CLU_014793_8_1_6"/>
<gene>
    <name evidence="6 8" type="primary">fliA</name>
    <name evidence="8" type="ordered locus">lpg1782</name>
</gene>
<dbReference type="PANTHER" id="PTHR30385">
    <property type="entry name" value="SIGMA FACTOR F FLAGELLAR"/>
    <property type="match status" value="1"/>
</dbReference>
<dbReference type="Pfam" id="PF04545">
    <property type="entry name" value="Sigma70_r4"/>
    <property type="match status" value="1"/>
</dbReference>
<dbReference type="OrthoDB" id="9799825at2"/>
<sequence>MYSVCFRFTKLLITTICCYCKESIVDALAAYSKVNQQTQEALVKTHATLVKRIAHHLLGRLPQSVQLDDLIQSGMLGLLEAARHYDSSKGASFETYAGIRIRGHMLDEVRRNDWVPRSVYRNSRMISDAVRILEHKLGREAKDNEIAEELGVSLDDYHDMLQDSISSHLYGFDDLGVTDDVLFDHEGNGSTEPHRNVMRSDMMNRLTQVIDSLPRKERLVLSLYYEQDLNLKEIGEILEVSESRISQILSQATHRIRSRLPE</sequence>
<dbReference type="InterPro" id="IPR007630">
    <property type="entry name" value="RNA_pol_sigma70_r4"/>
</dbReference>
<dbReference type="InterPro" id="IPR000943">
    <property type="entry name" value="RNA_pol_sigma70"/>
</dbReference>
<dbReference type="eggNOG" id="COG1191">
    <property type="taxonomic scope" value="Bacteria"/>
</dbReference>
<dbReference type="CDD" id="cd06171">
    <property type="entry name" value="Sigma70_r4"/>
    <property type="match status" value="1"/>
</dbReference>
<keyword evidence="5 6" id="KW-0804">Transcription</keyword>
<feature type="short sequence motif" description="Interaction with polymerase core subunit RpoC" evidence="6">
    <location>
        <begin position="69"/>
        <end position="72"/>
    </location>
</feature>
<feature type="DNA-binding region" description="H-T-H motif" evidence="6">
    <location>
        <begin position="231"/>
        <end position="250"/>
    </location>
</feature>
<dbReference type="InterPro" id="IPR014284">
    <property type="entry name" value="RNA_pol_sigma-70_dom"/>
</dbReference>
<feature type="region of interest" description="Sigma-70 factor domain-4" evidence="6">
    <location>
        <begin position="209"/>
        <end position="257"/>
    </location>
</feature>
<keyword evidence="9" id="KW-1185">Reference proteome</keyword>
<accession>Q5ZUL1</accession>
<dbReference type="PaxDb" id="272624-lpg1782"/>
<reference evidence="8 9" key="1">
    <citation type="journal article" date="2004" name="Science">
        <title>The genomic sequence of the accidental pathogen Legionella pneumophila.</title>
        <authorList>
            <person name="Chien M."/>
            <person name="Morozova I."/>
            <person name="Shi S."/>
            <person name="Sheng H."/>
            <person name="Chen J."/>
            <person name="Gomez S.M."/>
            <person name="Asamani G."/>
            <person name="Hill K."/>
            <person name="Nuara J."/>
            <person name="Feder M."/>
            <person name="Rineer J."/>
            <person name="Greenberg J.J."/>
            <person name="Steshenko V."/>
            <person name="Park S.H."/>
            <person name="Zhao B."/>
            <person name="Teplitskaya E."/>
            <person name="Edwards J.R."/>
            <person name="Pampou S."/>
            <person name="Georghiou A."/>
            <person name="Chou I.C."/>
            <person name="Iannuccilli W."/>
            <person name="Ulz M.E."/>
            <person name="Kim D.H."/>
            <person name="Geringer-Sameth A."/>
            <person name="Goldsberry C."/>
            <person name="Morozov P."/>
            <person name="Fischer S.G."/>
            <person name="Segal G."/>
            <person name="Qu X."/>
            <person name="Rzhetsky A."/>
            <person name="Zhang P."/>
            <person name="Cayanis E."/>
            <person name="De Jong P.J."/>
            <person name="Ju J."/>
            <person name="Kalachikov S."/>
            <person name="Shuman H.A."/>
            <person name="Russo J.J."/>
        </authorList>
    </citation>
    <scope>NUCLEOTIDE SEQUENCE [LARGE SCALE GENOMIC DNA]</scope>
    <source>
        <strain evidence="9">Philadelphia 1 / ATCC 33152 / DSM 7513</strain>
    </source>
</reference>
<evidence type="ECO:0000256" key="6">
    <source>
        <dbReference type="HAMAP-Rule" id="MF_00962"/>
    </source>
</evidence>
<feature type="region of interest" description="Sigma-70 factor domain-3" evidence="6">
    <location>
        <begin position="122"/>
        <end position="192"/>
    </location>
</feature>
<evidence type="ECO:0000256" key="4">
    <source>
        <dbReference type="ARBA" id="ARBA00023125"/>
    </source>
</evidence>
<dbReference type="InterPro" id="IPR012845">
    <property type="entry name" value="RNA_pol_sigma_FliA_WhiG"/>
</dbReference>
<feature type="region of interest" description="Sigma-70 factor domain-2" evidence="6">
    <location>
        <begin position="42"/>
        <end position="114"/>
    </location>
</feature>
<dbReference type="GO" id="GO:0006352">
    <property type="term" value="P:DNA-templated transcription initiation"/>
    <property type="evidence" value="ECO:0007669"/>
    <property type="project" value="UniProtKB-UniRule"/>
</dbReference>
<dbReference type="Pfam" id="PF04539">
    <property type="entry name" value="Sigma70_r3"/>
    <property type="match status" value="1"/>
</dbReference>
<dbReference type="Gene3D" id="1.10.1740.10">
    <property type="match status" value="1"/>
</dbReference>
<dbReference type="EMBL" id="AE017354">
    <property type="protein sequence ID" value="AAU27861.1"/>
    <property type="molecule type" value="Genomic_DNA"/>
</dbReference>
<keyword evidence="3 6" id="KW-0731">Sigma factor</keyword>
<keyword evidence="8" id="KW-0969">Cilium</keyword>
<comment type="subcellular location">
    <subcellularLocation>
        <location evidence="6">Cytoplasm</location>
    </subcellularLocation>
</comment>
<feature type="domain" description="RNA polymerase sigma-70" evidence="7">
    <location>
        <begin position="69"/>
        <end position="82"/>
    </location>
</feature>
<dbReference type="InterPro" id="IPR007624">
    <property type="entry name" value="RNA_pol_sigma70_r3"/>
</dbReference>
<evidence type="ECO:0000256" key="1">
    <source>
        <dbReference type="ARBA" id="ARBA00022490"/>
    </source>
</evidence>
<dbReference type="Gene3D" id="1.20.140.160">
    <property type="match status" value="1"/>
</dbReference>
<dbReference type="PRINTS" id="PR00046">
    <property type="entry name" value="SIGMA70FCT"/>
</dbReference>
<dbReference type="GO" id="GO:0003899">
    <property type="term" value="F:DNA-directed RNA polymerase activity"/>
    <property type="evidence" value="ECO:0007669"/>
    <property type="project" value="InterPro"/>
</dbReference>
<dbReference type="SUPFAM" id="SSF88659">
    <property type="entry name" value="Sigma3 and sigma4 domains of RNA polymerase sigma factors"/>
    <property type="match status" value="2"/>
</dbReference>
<comment type="function">
    <text evidence="6">Sigma factors are initiation factors that promote the attachment of RNA polymerase to specific initiation sites and are then released. This sigma factor controls the expression of flagella-related genes.</text>
</comment>
<evidence type="ECO:0000313" key="9">
    <source>
        <dbReference type="Proteomes" id="UP000000609"/>
    </source>
</evidence>
<name>Q5ZUL1_LEGPH</name>
<keyword evidence="8" id="KW-0282">Flagellum</keyword>
<protein>
    <recommendedName>
        <fullName evidence="6">RNA polymerase sigma factor FliA</fullName>
    </recommendedName>
    <alternativeName>
        <fullName evidence="6">RNA polymerase sigma factor for flagellar operon</fullName>
    </alternativeName>
    <alternativeName>
        <fullName evidence="6">Sigma F</fullName>
    </alternativeName>
    <alternativeName>
        <fullName evidence="6">Sigma-28</fullName>
    </alternativeName>
</protein>
<dbReference type="GO" id="GO:0016987">
    <property type="term" value="F:sigma factor activity"/>
    <property type="evidence" value="ECO:0007669"/>
    <property type="project" value="UniProtKB-UniRule"/>
</dbReference>
<dbReference type="KEGG" id="lpn:lpg1782"/>
<dbReference type="STRING" id="272624.lpg1782"/>
<organism evidence="8 9">
    <name type="scientific">Legionella pneumophila subsp. pneumophila (strain Philadelphia 1 / ATCC 33152 / DSM 7513)</name>
    <dbReference type="NCBI Taxonomy" id="272624"/>
    <lineage>
        <taxon>Bacteria</taxon>
        <taxon>Pseudomonadati</taxon>
        <taxon>Pseudomonadota</taxon>
        <taxon>Gammaproteobacteria</taxon>
        <taxon>Legionellales</taxon>
        <taxon>Legionellaceae</taxon>
        <taxon>Legionella</taxon>
    </lineage>
</organism>
<keyword evidence="2 6" id="KW-0805">Transcription regulation</keyword>
<dbReference type="GO" id="GO:0003677">
    <property type="term" value="F:DNA binding"/>
    <property type="evidence" value="ECO:0007669"/>
    <property type="project" value="UniProtKB-UniRule"/>
</dbReference>
<dbReference type="NCBIfam" id="TIGR02937">
    <property type="entry name" value="sigma70-ECF"/>
    <property type="match status" value="1"/>
</dbReference>
<evidence type="ECO:0000259" key="7">
    <source>
        <dbReference type="PROSITE" id="PS00715"/>
    </source>
</evidence>
<evidence type="ECO:0000256" key="2">
    <source>
        <dbReference type="ARBA" id="ARBA00023015"/>
    </source>
</evidence>
<dbReference type="InterPro" id="IPR013324">
    <property type="entry name" value="RNA_pol_sigma_r3/r4-like"/>
</dbReference>
<dbReference type="Pfam" id="PF04542">
    <property type="entry name" value="Sigma70_r2"/>
    <property type="match status" value="1"/>
</dbReference>
<keyword evidence="1 6" id="KW-0963">Cytoplasm</keyword>
<evidence type="ECO:0000313" key="8">
    <source>
        <dbReference type="EMBL" id="AAU27861.1"/>
    </source>
</evidence>
<proteinExistence type="inferred from homology"/>
<dbReference type="InterPro" id="IPR013325">
    <property type="entry name" value="RNA_pol_sigma_r2"/>
</dbReference>
<dbReference type="NCBIfam" id="NF005413">
    <property type="entry name" value="PRK06986.1"/>
    <property type="match status" value="1"/>
</dbReference>
<keyword evidence="4 6" id="KW-0238">DNA-binding</keyword>
<dbReference type="PATRIC" id="fig|272624.6.peg.1867"/>